<reference evidence="2" key="1">
    <citation type="journal article" date="2019" name="Int. J. Syst. Evol. Microbiol.">
        <title>The Global Catalogue of Microorganisms (GCM) 10K type strain sequencing project: providing services to taxonomists for standard genome sequencing and annotation.</title>
        <authorList>
            <consortium name="The Broad Institute Genomics Platform"/>
            <consortium name="The Broad Institute Genome Sequencing Center for Infectious Disease"/>
            <person name="Wu L."/>
            <person name="Ma J."/>
        </authorList>
    </citation>
    <scope>NUCLEOTIDE SEQUENCE [LARGE SCALE GENOMIC DNA]</scope>
    <source>
        <strain evidence="2">JCM 17979</strain>
    </source>
</reference>
<sequence>MASLRIEHAVLPAGDGPPDQDRCFTAGGLVVVFDEASAYGPKVSPDATEYVDTLRLAPIEQIISQYGIDLRDALAAAIRTTGDNVALVPGEGPSSTVSIVRRGEETVHVLVLDDSPVVVQFIRGGQELIVQHPMDNIAADLRHRHRTRLAAGHGYDQEHREILAMLQRRDAYSDIVRPGTGSRKLAPNRRLRRFVGSPLEPSLTASPLPSTVIHLLSRRS</sequence>
<name>A0ABP9A684_9PSEU</name>
<evidence type="ECO:0000313" key="1">
    <source>
        <dbReference type="EMBL" id="GAA4775031.1"/>
    </source>
</evidence>
<organism evidence="1 2">
    <name type="scientific">Actinomycetospora chlora</name>
    <dbReference type="NCBI Taxonomy" id="663608"/>
    <lineage>
        <taxon>Bacteria</taxon>
        <taxon>Bacillati</taxon>
        <taxon>Actinomycetota</taxon>
        <taxon>Actinomycetes</taxon>
        <taxon>Pseudonocardiales</taxon>
        <taxon>Pseudonocardiaceae</taxon>
        <taxon>Actinomycetospora</taxon>
    </lineage>
</organism>
<dbReference type="RefSeq" id="WP_345410728.1">
    <property type="nucleotide sequence ID" value="NZ_BAABHO010000002.1"/>
</dbReference>
<dbReference type="EMBL" id="BAABHO010000002">
    <property type="protein sequence ID" value="GAA4775031.1"/>
    <property type="molecule type" value="Genomic_DNA"/>
</dbReference>
<dbReference type="Proteomes" id="UP001500928">
    <property type="component" value="Unassembled WGS sequence"/>
</dbReference>
<evidence type="ECO:0000313" key="2">
    <source>
        <dbReference type="Proteomes" id="UP001500928"/>
    </source>
</evidence>
<comment type="caution">
    <text evidence="1">The sequence shown here is derived from an EMBL/GenBank/DDBJ whole genome shotgun (WGS) entry which is preliminary data.</text>
</comment>
<gene>
    <name evidence="1" type="ORF">GCM10023200_04390</name>
</gene>
<protein>
    <submittedName>
        <fullName evidence="1">Uncharacterized protein</fullName>
    </submittedName>
</protein>
<proteinExistence type="predicted"/>
<keyword evidence="2" id="KW-1185">Reference proteome</keyword>
<accession>A0ABP9A684</accession>